<sequence length="114" mass="13322">MLYFNFARIFEIKGINRPFTYLVSLGYSKGYATRIANNQVTQVNAERLERFCRDFNCTPNDIFDYRPYSKKPLPEGHALLSLTKPEITNEVLVKINTLPLEKIQQIHDIIKNIE</sequence>
<dbReference type="Pfam" id="PF13443">
    <property type="entry name" value="HTH_26"/>
    <property type="match status" value="1"/>
</dbReference>
<evidence type="ECO:0000313" key="3">
    <source>
        <dbReference type="Proteomes" id="UP000297407"/>
    </source>
</evidence>
<name>A0A4Z0L6P2_9FLAO</name>
<evidence type="ECO:0000259" key="1">
    <source>
        <dbReference type="Pfam" id="PF13443"/>
    </source>
</evidence>
<accession>A0A4Z0L6P2</accession>
<feature type="domain" description="HTH cro/C1-type" evidence="1">
    <location>
        <begin position="26"/>
        <end position="66"/>
    </location>
</feature>
<dbReference type="EMBL" id="SRLH01000004">
    <property type="protein sequence ID" value="TGD58067.1"/>
    <property type="molecule type" value="Genomic_DNA"/>
</dbReference>
<comment type="caution">
    <text evidence="2">The sequence shown here is derived from an EMBL/GenBank/DDBJ whole genome shotgun (WGS) entry which is preliminary data.</text>
</comment>
<dbReference type="InterPro" id="IPR001387">
    <property type="entry name" value="Cro/C1-type_HTH"/>
</dbReference>
<protein>
    <submittedName>
        <fullName evidence="2">XRE family transcriptional regulator</fullName>
    </submittedName>
</protein>
<dbReference type="Proteomes" id="UP000297407">
    <property type="component" value="Unassembled WGS sequence"/>
</dbReference>
<keyword evidence="3" id="KW-1185">Reference proteome</keyword>
<dbReference type="AlphaFoldDB" id="A0A4Z0L6P2"/>
<reference evidence="2 3" key="1">
    <citation type="submission" date="2019-04" db="EMBL/GenBank/DDBJ databases">
        <title>Flavobacterium sp. strain DS2-A Genome sequencing and assembly.</title>
        <authorList>
            <person name="Kim I."/>
        </authorList>
    </citation>
    <scope>NUCLEOTIDE SEQUENCE [LARGE SCALE GENOMIC DNA]</scope>
    <source>
        <strain evidence="2 3">DS2-A</strain>
    </source>
</reference>
<dbReference type="OrthoDB" id="9805309at2"/>
<dbReference type="RefSeq" id="WP_135526237.1">
    <property type="nucleotide sequence ID" value="NZ_SRLH01000004.1"/>
</dbReference>
<proteinExistence type="predicted"/>
<organism evidence="2 3">
    <name type="scientific">Flavobacterium humi</name>
    <dbReference type="NCBI Taxonomy" id="2562683"/>
    <lineage>
        <taxon>Bacteria</taxon>
        <taxon>Pseudomonadati</taxon>
        <taxon>Bacteroidota</taxon>
        <taxon>Flavobacteriia</taxon>
        <taxon>Flavobacteriales</taxon>
        <taxon>Flavobacteriaceae</taxon>
        <taxon>Flavobacterium</taxon>
    </lineage>
</organism>
<evidence type="ECO:0000313" key="2">
    <source>
        <dbReference type="EMBL" id="TGD58067.1"/>
    </source>
</evidence>
<gene>
    <name evidence="2" type="ORF">E4635_08645</name>
</gene>